<dbReference type="Proteomes" id="UP001270362">
    <property type="component" value="Unassembled WGS sequence"/>
</dbReference>
<evidence type="ECO:0000313" key="1">
    <source>
        <dbReference type="EMBL" id="KAK3695639.1"/>
    </source>
</evidence>
<keyword evidence="2" id="KW-1185">Reference proteome</keyword>
<accession>A0AAE0XLD8</accession>
<dbReference type="AlphaFoldDB" id="A0AAE0XLD8"/>
<evidence type="ECO:0000313" key="2">
    <source>
        <dbReference type="Proteomes" id="UP001270362"/>
    </source>
</evidence>
<name>A0AAE0XLD8_9PEZI</name>
<dbReference type="EMBL" id="JAULSO010000001">
    <property type="protein sequence ID" value="KAK3695639.1"/>
    <property type="molecule type" value="Genomic_DNA"/>
</dbReference>
<protein>
    <submittedName>
        <fullName evidence="1">Uncharacterized protein</fullName>
    </submittedName>
</protein>
<reference evidence="1" key="1">
    <citation type="journal article" date="2023" name="Mol. Phylogenet. Evol.">
        <title>Genome-scale phylogeny and comparative genomics of the fungal order Sordariales.</title>
        <authorList>
            <person name="Hensen N."/>
            <person name="Bonometti L."/>
            <person name="Westerberg I."/>
            <person name="Brannstrom I.O."/>
            <person name="Guillou S."/>
            <person name="Cros-Aarteil S."/>
            <person name="Calhoun S."/>
            <person name="Haridas S."/>
            <person name="Kuo A."/>
            <person name="Mondo S."/>
            <person name="Pangilinan J."/>
            <person name="Riley R."/>
            <person name="LaButti K."/>
            <person name="Andreopoulos B."/>
            <person name="Lipzen A."/>
            <person name="Chen C."/>
            <person name="Yan M."/>
            <person name="Daum C."/>
            <person name="Ng V."/>
            <person name="Clum A."/>
            <person name="Steindorff A."/>
            <person name="Ohm R.A."/>
            <person name="Martin F."/>
            <person name="Silar P."/>
            <person name="Natvig D.O."/>
            <person name="Lalanne C."/>
            <person name="Gautier V."/>
            <person name="Ament-Velasquez S.L."/>
            <person name="Kruys A."/>
            <person name="Hutchinson M.I."/>
            <person name="Powell A.J."/>
            <person name="Barry K."/>
            <person name="Miller A.N."/>
            <person name="Grigoriev I.V."/>
            <person name="Debuchy R."/>
            <person name="Gladieux P."/>
            <person name="Hiltunen Thoren M."/>
            <person name="Johannesson H."/>
        </authorList>
    </citation>
    <scope>NUCLEOTIDE SEQUENCE</scope>
    <source>
        <strain evidence="1">CBS 314.62</strain>
    </source>
</reference>
<sequence length="83" mass="9537">MRPLRRLSARRAWITFFHSLMIADDDLCRETRRHERVGTMPAWRVRNVGELACRSDAIYIREGKEMKHSIGSVVSTSGHGKGL</sequence>
<reference evidence="1" key="2">
    <citation type="submission" date="2023-06" db="EMBL/GenBank/DDBJ databases">
        <authorList>
            <consortium name="Lawrence Berkeley National Laboratory"/>
            <person name="Haridas S."/>
            <person name="Hensen N."/>
            <person name="Bonometti L."/>
            <person name="Westerberg I."/>
            <person name="Brannstrom I.O."/>
            <person name="Guillou S."/>
            <person name="Cros-Aarteil S."/>
            <person name="Calhoun S."/>
            <person name="Kuo A."/>
            <person name="Mondo S."/>
            <person name="Pangilinan J."/>
            <person name="Riley R."/>
            <person name="Labutti K."/>
            <person name="Andreopoulos B."/>
            <person name="Lipzen A."/>
            <person name="Chen C."/>
            <person name="Yanf M."/>
            <person name="Daum C."/>
            <person name="Ng V."/>
            <person name="Clum A."/>
            <person name="Steindorff A."/>
            <person name="Ohm R."/>
            <person name="Martin F."/>
            <person name="Silar P."/>
            <person name="Natvig D."/>
            <person name="Lalanne C."/>
            <person name="Gautier V."/>
            <person name="Ament-Velasquez S.L."/>
            <person name="Kruys A."/>
            <person name="Hutchinson M.I."/>
            <person name="Powell A.J."/>
            <person name="Barry K."/>
            <person name="Miller A.N."/>
            <person name="Grigoriev I.V."/>
            <person name="Debuchy R."/>
            <person name="Gladieux P."/>
            <person name="Thoren M.H."/>
            <person name="Johannesson H."/>
        </authorList>
    </citation>
    <scope>NUCLEOTIDE SEQUENCE</scope>
    <source>
        <strain evidence="1">CBS 314.62</strain>
    </source>
</reference>
<organism evidence="1 2">
    <name type="scientific">Podospora appendiculata</name>
    <dbReference type="NCBI Taxonomy" id="314037"/>
    <lineage>
        <taxon>Eukaryota</taxon>
        <taxon>Fungi</taxon>
        <taxon>Dikarya</taxon>
        <taxon>Ascomycota</taxon>
        <taxon>Pezizomycotina</taxon>
        <taxon>Sordariomycetes</taxon>
        <taxon>Sordariomycetidae</taxon>
        <taxon>Sordariales</taxon>
        <taxon>Podosporaceae</taxon>
        <taxon>Podospora</taxon>
    </lineage>
</organism>
<comment type="caution">
    <text evidence="1">The sequence shown here is derived from an EMBL/GenBank/DDBJ whole genome shotgun (WGS) entry which is preliminary data.</text>
</comment>
<gene>
    <name evidence="1" type="ORF">B0T22DRAFT_455884</name>
</gene>
<proteinExistence type="predicted"/>